<sequence>MQKLKQIYRANYAGENIVTELTLSNNEWTPVTEFVPNSVFNTHSSTQAIAIGNGESRLTVDLSFIKNHKGGLLGADKLQSYGCNALYRDFTPDFLVATGDKIVKEIADSGYTNDHIVYTTGKNVIDYPGKFYLIPQNLQYDSGAIAAYLAAFDGHKKIFLLGYDGYDTPSPVNNIYKNTNGYPKSTDIQNEAFWNSSLEQVIKTYYDIDFVSVMPTKTWYVSTQFDVLPNFRQIDFREFIIEADLG</sequence>
<proteinExistence type="predicted"/>
<protein>
    <submittedName>
        <fullName evidence="1">Uncharacterized protein</fullName>
    </submittedName>
</protein>
<name>A0A6J5LBC0_9CAUD</name>
<dbReference type="Gene3D" id="3.90.1480.10">
    <property type="entry name" value="Alpha-2,3-sialyltransferase"/>
    <property type="match status" value="1"/>
</dbReference>
<accession>A0A6J5LBC0</accession>
<evidence type="ECO:0000313" key="1">
    <source>
        <dbReference type="EMBL" id="CAB4129059.1"/>
    </source>
</evidence>
<dbReference type="EMBL" id="LR796233">
    <property type="protein sequence ID" value="CAB4129059.1"/>
    <property type="molecule type" value="Genomic_DNA"/>
</dbReference>
<reference evidence="1" key="1">
    <citation type="submission" date="2020-04" db="EMBL/GenBank/DDBJ databases">
        <authorList>
            <person name="Chiriac C."/>
            <person name="Salcher M."/>
            <person name="Ghai R."/>
            <person name="Kavagutti S V."/>
        </authorList>
    </citation>
    <scope>NUCLEOTIDE SEQUENCE</scope>
</reference>
<gene>
    <name evidence="1" type="ORF">UFOVP112_157</name>
</gene>
<organism evidence="1">
    <name type="scientific">uncultured Caudovirales phage</name>
    <dbReference type="NCBI Taxonomy" id="2100421"/>
    <lineage>
        <taxon>Viruses</taxon>
        <taxon>Duplodnaviria</taxon>
        <taxon>Heunggongvirae</taxon>
        <taxon>Uroviricota</taxon>
        <taxon>Caudoviricetes</taxon>
        <taxon>Peduoviridae</taxon>
        <taxon>Maltschvirus</taxon>
        <taxon>Maltschvirus maltsch</taxon>
    </lineage>
</organism>